<feature type="transmembrane region" description="Helical" evidence="5">
    <location>
        <begin position="184"/>
        <end position="201"/>
    </location>
</feature>
<dbReference type="CDD" id="cd02432">
    <property type="entry name" value="Nodulin-21_like_1"/>
    <property type="match status" value="1"/>
</dbReference>
<keyword evidence="7" id="KW-1185">Reference proteome</keyword>
<feature type="transmembrane region" description="Helical" evidence="5">
    <location>
        <begin position="213"/>
        <end position="231"/>
    </location>
</feature>
<evidence type="ECO:0000256" key="1">
    <source>
        <dbReference type="ARBA" id="ARBA00004127"/>
    </source>
</evidence>
<dbReference type="AlphaFoldDB" id="A0A5P1X4R7"/>
<evidence type="ECO:0000256" key="5">
    <source>
        <dbReference type="SAM" id="Phobius"/>
    </source>
</evidence>
<evidence type="ECO:0000313" key="7">
    <source>
        <dbReference type="Proteomes" id="UP000325295"/>
    </source>
</evidence>
<organism evidence="6 7">
    <name type="scientific">Paucilactobacillus nenjiangensis</name>
    <dbReference type="NCBI Taxonomy" id="1296540"/>
    <lineage>
        <taxon>Bacteria</taxon>
        <taxon>Bacillati</taxon>
        <taxon>Bacillota</taxon>
        <taxon>Bacilli</taxon>
        <taxon>Lactobacillales</taxon>
        <taxon>Lactobacillaceae</taxon>
        <taxon>Paucilactobacillus</taxon>
    </lineage>
</organism>
<dbReference type="Proteomes" id="UP000325295">
    <property type="component" value="Chromosome"/>
</dbReference>
<comment type="subcellular location">
    <subcellularLocation>
        <location evidence="1">Endomembrane system</location>
        <topology evidence="1">Multi-pass membrane protein</topology>
    </subcellularLocation>
</comment>
<reference evidence="6 7" key="1">
    <citation type="submission" date="2019-09" db="EMBL/GenBank/DDBJ databases">
        <title>Complete Genome Sequence of Lactobacillus nenjiangensis SH-Y15, isolated from sauerkraut.</title>
        <authorList>
            <person name="Yang H."/>
        </authorList>
    </citation>
    <scope>NUCLEOTIDE SEQUENCE [LARGE SCALE GENOMIC DNA]</scope>
    <source>
        <strain evidence="6 7">SH-Y15</strain>
    </source>
</reference>
<name>A0A5P1X4R7_9LACO</name>
<dbReference type="GO" id="GO:0030026">
    <property type="term" value="P:intracellular manganese ion homeostasis"/>
    <property type="evidence" value="ECO:0007669"/>
    <property type="project" value="InterPro"/>
</dbReference>
<dbReference type="OrthoDB" id="188924at2"/>
<dbReference type="GO" id="GO:0012505">
    <property type="term" value="C:endomembrane system"/>
    <property type="evidence" value="ECO:0007669"/>
    <property type="project" value="UniProtKB-SubCell"/>
</dbReference>
<evidence type="ECO:0000256" key="4">
    <source>
        <dbReference type="ARBA" id="ARBA00023136"/>
    </source>
</evidence>
<evidence type="ECO:0000256" key="2">
    <source>
        <dbReference type="ARBA" id="ARBA00022692"/>
    </source>
</evidence>
<evidence type="ECO:0000256" key="3">
    <source>
        <dbReference type="ARBA" id="ARBA00022989"/>
    </source>
</evidence>
<keyword evidence="4 5" id="KW-0472">Membrane</keyword>
<dbReference type="KEGG" id="lnn:F0161_06985"/>
<dbReference type="InterPro" id="IPR008217">
    <property type="entry name" value="Ccc1_fam"/>
</dbReference>
<dbReference type="EMBL" id="CP043939">
    <property type="protein sequence ID" value="QER68395.1"/>
    <property type="molecule type" value="Genomic_DNA"/>
</dbReference>
<protein>
    <submittedName>
        <fullName evidence="6">VIT family protein</fullName>
    </submittedName>
</protein>
<dbReference type="GO" id="GO:0005384">
    <property type="term" value="F:manganese ion transmembrane transporter activity"/>
    <property type="evidence" value="ECO:0007669"/>
    <property type="project" value="InterPro"/>
</dbReference>
<keyword evidence="3 5" id="KW-1133">Transmembrane helix</keyword>
<evidence type="ECO:0000313" key="6">
    <source>
        <dbReference type="EMBL" id="QER68395.1"/>
    </source>
</evidence>
<keyword evidence="2 5" id="KW-0812">Transmembrane</keyword>
<feature type="transmembrane region" description="Helical" evidence="5">
    <location>
        <begin position="156"/>
        <end position="178"/>
    </location>
</feature>
<proteinExistence type="predicted"/>
<sequence length="235" mass="25356">MYNKRVKQVKEPTGEQTLAEKSNTIRAAVLGANDGILTVVGVLFSVGVATSNQATIIVAGVSDLIACALSMSSGEYASVSSQKDTEQAVELSERKLIDNDFEHETSQVADYYVNRGVSTATANEIAQELMEKKPLETVLRTKHDLEYGHYMDPWQAAFSSMFAAASGGLFPLMAIILFPADIKWAGTILAVLLSVTLTGFLSAKLGDGLVKIAIFRNVIVGIITMFIHFYVGTLL</sequence>
<dbReference type="PANTHER" id="PTHR31851">
    <property type="entry name" value="FE(2+)/MN(2+) TRANSPORTER PCL1"/>
    <property type="match status" value="1"/>
</dbReference>
<dbReference type="Pfam" id="PF01988">
    <property type="entry name" value="VIT1"/>
    <property type="match status" value="1"/>
</dbReference>
<gene>
    <name evidence="6" type="ORF">F0161_06985</name>
</gene>
<accession>A0A5P1X4R7</accession>